<proteinExistence type="predicted"/>
<protein>
    <submittedName>
        <fullName evidence="2">Uncharacterized protein</fullName>
    </submittedName>
</protein>
<reference evidence="2" key="1">
    <citation type="submission" date="2023-08" db="EMBL/GenBank/DDBJ databases">
        <authorList>
            <person name="Alioto T."/>
            <person name="Alioto T."/>
            <person name="Gomez Garrido J."/>
        </authorList>
    </citation>
    <scope>NUCLEOTIDE SEQUENCE</scope>
</reference>
<name>A0AA36C0E5_OCTVU</name>
<dbReference type="EMBL" id="OX597842">
    <property type="protein sequence ID" value="CAI9744016.1"/>
    <property type="molecule type" value="Genomic_DNA"/>
</dbReference>
<gene>
    <name evidence="2" type="ORF">OCTVUL_1B001021</name>
</gene>
<evidence type="ECO:0000313" key="3">
    <source>
        <dbReference type="Proteomes" id="UP001162480"/>
    </source>
</evidence>
<sequence length="189" mass="21737">MRSAEGLPSLARDNESSPVQVSPSGSIGIDRTSVGRLTLRPTLKYYRNRVNIFRLEYKEHSLIVRGEQLPLDLAHDPIDEVRFSLETDREGDARDLPIHSLNLEMDREEVVGAKNFSCEYQHSKQLHAPCAELGTEDREDPKRLEEGSFGEAAEEWGFYHKVEMERNYLAFHSKQSPYKNHPGAIERYH</sequence>
<organism evidence="2 3">
    <name type="scientific">Octopus vulgaris</name>
    <name type="common">Common octopus</name>
    <dbReference type="NCBI Taxonomy" id="6645"/>
    <lineage>
        <taxon>Eukaryota</taxon>
        <taxon>Metazoa</taxon>
        <taxon>Spiralia</taxon>
        <taxon>Lophotrochozoa</taxon>
        <taxon>Mollusca</taxon>
        <taxon>Cephalopoda</taxon>
        <taxon>Coleoidea</taxon>
        <taxon>Octopodiformes</taxon>
        <taxon>Octopoda</taxon>
        <taxon>Incirrata</taxon>
        <taxon>Octopodidae</taxon>
        <taxon>Octopus</taxon>
    </lineage>
</organism>
<keyword evidence="3" id="KW-1185">Reference proteome</keyword>
<dbReference type="AlphaFoldDB" id="A0AA36C0E5"/>
<accession>A0AA36C0E5</accession>
<dbReference type="Proteomes" id="UP001162480">
    <property type="component" value="Chromosome 29"/>
</dbReference>
<evidence type="ECO:0000313" key="2">
    <source>
        <dbReference type="EMBL" id="CAI9744016.1"/>
    </source>
</evidence>
<feature type="compositionally biased region" description="Polar residues" evidence="1">
    <location>
        <begin position="16"/>
        <end position="25"/>
    </location>
</feature>
<evidence type="ECO:0000256" key="1">
    <source>
        <dbReference type="SAM" id="MobiDB-lite"/>
    </source>
</evidence>
<feature type="region of interest" description="Disordered" evidence="1">
    <location>
        <begin position="1"/>
        <end position="27"/>
    </location>
</feature>